<keyword evidence="3" id="KW-1185">Reference proteome</keyword>
<reference evidence="2 3" key="1">
    <citation type="submission" date="2015-09" db="EMBL/GenBank/DDBJ databases">
        <title>Trachymyrmex cornetzi WGS genome.</title>
        <authorList>
            <person name="Nygaard S."/>
            <person name="Hu H."/>
            <person name="Boomsma J."/>
            <person name="Zhang G."/>
        </authorList>
    </citation>
    <scope>NUCLEOTIDE SEQUENCE [LARGE SCALE GENOMIC DNA]</scope>
    <source>
        <strain evidence="2">Tcor2-1</strain>
        <tissue evidence="2">Whole body</tissue>
    </source>
</reference>
<evidence type="ECO:0000313" key="2">
    <source>
        <dbReference type="EMBL" id="KYN09275.1"/>
    </source>
</evidence>
<organism evidence="2 3">
    <name type="scientific">Trachymyrmex cornetzi</name>
    <dbReference type="NCBI Taxonomy" id="471704"/>
    <lineage>
        <taxon>Eukaryota</taxon>
        <taxon>Metazoa</taxon>
        <taxon>Ecdysozoa</taxon>
        <taxon>Arthropoda</taxon>
        <taxon>Hexapoda</taxon>
        <taxon>Insecta</taxon>
        <taxon>Pterygota</taxon>
        <taxon>Neoptera</taxon>
        <taxon>Endopterygota</taxon>
        <taxon>Hymenoptera</taxon>
        <taxon>Apocrita</taxon>
        <taxon>Aculeata</taxon>
        <taxon>Formicoidea</taxon>
        <taxon>Formicidae</taxon>
        <taxon>Myrmicinae</taxon>
        <taxon>Trachymyrmex</taxon>
    </lineage>
</organism>
<dbReference type="EMBL" id="KQ981129">
    <property type="protein sequence ID" value="KYN09275.1"/>
    <property type="molecule type" value="Genomic_DNA"/>
</dbReference>
<proteinExistence type="predicted"/>
<feature type="non-terminal residue" evidence="2">
    <location>
        <position position="1"/>
    </location>
</feature>
<accession>A0A151IRD0</accession>
<name>A0A151IRD0_9HYME</name>
<sequence>LKERVNPLRFSAASTVVRFPKTRARPDERLQRSEFCLRRVKGMRCPAWSMQHVFLSPAGYVAAAQMYDVQRSGRNRGMDFRWNSQTRKKGEGGTLERYPRRLCTVSVNYAKGDSPCRLLVDLDVERRYLHVASDSRIALYSLDEFQREKGKCNRVSAAGGGAGGGLDLDLASLIRSEGGQPPLCDSVAFGDLGCCDSPIREQSDNSRNLEFEENSLENHRFCSANTRNPMDAVFLAYLTAASAAAFATKNERMDREEDGPQREERRETWRGRASKARTLESPMQHGCNCANLVYTAGSFQKNNGNPIP</sequence>
<evidence type="ECO:0000313" key="3">
    <source>
        <dbReference type="Proteomes" id="UP000078492"/>
    </source>
</evidence>
<dbReference type="AlphaFoldDB" id="A0A151IRD0"/>
<feature type="compositionally biased region" description="Basic and acidic residues" evidence="1">
    <location>
        <begin position="249"/>
        <end position="270"/>
    </location>
</feature>
<protein>
    <submittedName>
        <fullName evidence="2">Uncharacterized protein</fullName>
    </submittedName>
</protein>
<feature type="region of interest" description="Disordered" evidence="1">
    <location>
        <begin position="249"/>
        <end position="277"/>
    </location>
</feature>
<gene>
    <name evidence="2" type="ORF">ALC57_18604</name>
</gene>
<evidence type="ECO:0000256" key="1">
    <source>
        <dbReference type="SAM" id="MobiDB-lite"/>
    </source>
</evidence>
<dbReference type="Proteomes" id="UP000078492">
    <property type="component" value="Unassembled WGS sequence"/>
</dbReference>